<reference evidence="7 8" key="1">
    <citation type="submission" date="2020-04" db="EMBL/GenBank/DDBJ databases">
        <title>Perkinsus olseni comparative genomics.</title>
        <authorList>
            <person name="Bogema D.R."/>
        </authorList>
    </citation>
    <scope>NUCLEOTIDE SEQUENCE [LARGE SCALE GENOMIC DNA]</scope>
    <source>
        <strain evidence="7">ATCC PRA-31</strain>
    </source>
</reference>
<evidence type="ECO:0000256" key="5">
    <source>
        <dbReference type="ARBA" id="ARBA00022842"/>
    </source>
</evidence>
<protein>
    <submittedName>
        <fullName evidence="7">6-phosphofructokinase, alpha subunit</fullName>
    </submittedName>
</protein>
<dbReference type="AlphaFoldDB" id="A0A7J6LTD4"/>
<keyword evidence="3" id="KW-0479">Metal-binding</keyword>
<feature type="domain" description="Phosphofructokinase" evidence="6">
    <location>
        <begin position="612"/>
        <end position="912"/>
    </location>
</feature>
<feature type="domain" description="Phosphofructokinase" evidence="6">
    <location>
        <begin position="153"/>
        <end position="453"/>
    </location>
</feature>
<dbReference type="PRINTS" id="PR00476">
    <property type="entry name" value="PHFRCTKINASE"/>
</dbReference>
<dbReference type="GO" id="GO:0046872">
    <property type="term" value="F:metal ion binding"/>
    <property type="evidence" value="ECO:0007669"/>
    <property type="project" value="UniProtKB-KW"/>
</dbReference>
<evidence type="ECO:0000256" key="1">
    <source>
        <dbReference type="ARBA" id="ARBA00001946"/>
    </source>
</evidence>
<evidence type="ECO:0000313" key="7">
    <source>
        <dbReference type="EMBL" id="KAF4662535.1"/>
    </source>
</evidence>
<comment type="cofactor">
    <cofactor evidence="1">
        <name>Mg(2+)</name>
        <dbReference type="ChEBI" id="CHEBI:18420"/>
    </cofactor>
</comment>
<dbReference type="Gene3D" id="3.40.50.450">
    <property type="match status" value="2"/>
</dbReference>
<accession>A0A7J6LTD4</accession>
<dbReference type="InterPro" id="IPR000023">
    <property type="entry name" value="Phosphofructokinase_dom"/>
</dbReference>
<keyword evidence="2" id="KW-0808">Transferase</keyword>
<evidence type="ECO:0000256" key="4">
    <source>
        <dbReference type="ARBA" id="ARBA00022777"/>
    </source>
</evidence>
<dbReference type="InterPro" id="IPR050929">
    <property type="entry name" value="PFKA"/>
</dbReference>
<keyword evidence="4 7" id="KW-0418">Kinase</keyword>
<comment type="caution">
    <text evidence="7">The sequence shown here is derived from an EMBL/GenBank/DDBJ whole genome shotgun (WGS) entry which is preliminary data.</text>
</comment>
<dbReference type="UniPathway" id="UPA00109">
    <property type="reaction ID" value="UER00182"/>
</dbReference>
<evidence type="ECO:0000256" key="2">
    <source>
        <dbReference type="ARBA" id="ARBA00022679"/>
    </source>
</evidence>
<dbReference type="Pfam" id="PF00365">
    <property type="entry name" value="PFK"/>
    <property type="match status" value="2"/>
</dbReference>
<proteinExistence type="predicted"/>
<dbReference type="PANTHER" id="PTHR45770">
    <property type="entry name" value="ATP-DEPENDENT 6-PHOSPHOFRUCTOKINASE 1"/>
    <property type="match status" value="1"/>
</dbReference>
<evidence type="ECO:0000256" key="3">
    <source>
        <dbReference type="ARBA" id="ARBA00022723"/>
    </source>
</evidence>
<dbReference type="GO" id="GO:0006002">
    <property type="term" value="P:fructose 6-phosphate metabolic process"/>
    <property type="evidence" value="ECO:0007669"/>
    <property type="project" value="InterPro"/>
</dbReference>
<dbReference type="EMBL" id="JABANN010000317">
    <property type="protein sequence ID" value="KAF4662535.1"/>
    <property type="molecule type" value="Genomic_DNA"/>
</dbReference>
<sequence length="980" mass="107184">MPSDSKNNYAAVAAAAATTAVAAGAAGYAVYKKMQGYDQTVSELRGNVSHLQEENAHLSRPVVGSMTGDDILLPGEKLTYLKPSNLAERFGKKEHTTPLIEKYEGQLQDFQDEHSIVTQTIYRNKDEHHKQFLRYLRAGPREKVYFNPKEVTAAIVTCGGLCPGLNNVIRGLTQMLEEYGVPNIYGVKDGYKGFKKDNCWIKLDGKKVETIHRMGGSALVCNRGNDDIDVMAEAIMKKGVNMLFIVGGDGTHRGADKIQQYMVKANYECSVVGIPKTIDNDIPVIDDSFGFATAVSEAVRAIEAGYVEATGAPNCIGLVKLMGRNSGFVVLHAVCAAATVDVALLPEMDISLPKLLDHIKQKIDKDGHIVVVVAEGCGATLMQADPNLKDAGGNVKLPDVGVYLKDKIMEFAKANGRNDWTVKYIDPTYMIRAVPANPGDSTYCHVLAHNAVHGAMAGYTGFSCGKCDQRYVMLPFKAITGRPPRQVNTAGRWFARMIMFTELRQHIADAQEETTRLTRPVVGSMADDDILKPGESLTYLKPTHLSTRFGSKSFETPLSDEYEGQLQDFQDENSIVTQTIWRNKDEHNKQFLRYLRAGPREKLYFEPLKVTAAIVTCGGLCPGLNNVIRGLTQMLEEYGVPTIYGVKNGYKGFKKDNCWIKLDGKKVETIHRMGGSVLVSNRGNDDIDVMAEAIIRKGVNMLFIVGGDGTHRGADKIQKAMVAANYECAVVGIPKTIDNDIPLIDGSFGFTTAVDEAVRAIEAAYVEATGAPNCIGLVKLMGRNSGFVVLHAVCAAATVDVALLPEMDISLPKLLDHIKQKIDKDGHIVVVVAEGCGATLMQADPNLKDAGGNIKLPDVGLYLKDKIMEFAKANRRNDWTIKYIDPTYMIRAVPANPGDSTYCHVLAHNAVHGAMAGYTGFSCGKCDQRYVMLPFKAITGRPPRQVNTAGRWFARMIMFTGQPSFLPPGHIPRHSSSFQI</sequence>
<evidence type="ECO:0000259" key="6">
    <source>
        <dbReference type="Pfam" id="PF00365"/>
    </source>
</evidence>
<name>A0A7J6LTD4_PEROL</name>
<dbReference type="InterPro" id="IPR022953">
    <property type="entry name" value="ATP_PFK"/>
</dbReference>
<keyword evidence="5" id="KW-0460">Magnesium</keyword>
<dbReference type="GO" id="GO:0003872">
    <property type="term" value="F:6-phosphofructokinase activity"/>
    <property type="evidence" value="ECO:0007669"/>
    <property type="project" value="InterPro"/>
</dbReference>
<gene>
    <name evidence="7" type="primary">PFK1</name>
    <name evidence="7" type="ORF">FOL46_005248</name>
</gene>
<dbReference type="InterPro" id="IPR035966">
    <property type="entry name" value="PKF_sf"/>
</dbReference>
<evidence type="ECO:0000313" key="8">
    <source>
        <dbReference type="Proteomes" id="UP000572268"/>
    </source>
</evidence>
<organism evidence="7 8">
    <name type="scientific">Perkinsus olseni</name>
    <name type="common">Perkinsus atlanticus</name>
    <dbReference type="NCBI Taxonomy" id="32597"/>
    <lineage>
        <taxon>Eukaryota</taxon>
        <taxon>Sar</taxon>
        <taxon>Alveolata</taxon>
        <taxon>Perkinsozoa</taxon>
        <taxon>Perkinsea</taxon>
        <taxon>Perkinsida</taxon>
        <taxon>Perkinsidae</taxon>
        <taxon>Perkinsus</taxon>
    </lineage>
</organism>
<dbReference type="Proteomes" id="UP000572268">
    <property type="component" value="Unassembled WGS sequence"/>
</dbReference>
<dbReference type="NCBIfam" id="NF005301">
    <property type="entry name" value="PRK06830.1"/>
    <property type="match status" value="2"/>
</dbReference>
<dbReference type="SUPFAM" id="SSF53784">
    <property type="entry name" value="Phosphofructokinase"/>
    <property type="match status" value="2"/>
</dbReference>